<comment type="caution">
    <text evidence="1">The sequence shown here is derived from an EMBL/GenBank/DDBJ whole genome shotgun (WGS) entry which is preliminary data.</text>
</comment>
<evidence type="ECO:0000313" key="1">
    <source>
        <dbReference type="EMBL" id="GDY34049.1"/>
    </source>
</evidence>
<dbReference type="AlphaFoldDB" id="A0A4D4JIE0"/>
<protein>
    <submittedName>
        <fullName evidence="1">Uncharacterized protein</fullName>
    </submittedName>
</protein>
<dbReference type="Proteomes" id="UP000298860">
    <property type="component" value="Unassembled WGS sequence"/>
</dbReference>
<name>A0A4D4JIE0_9PSEU</name>
<gene>
    <name evidence="1" type="ORF">GTS_56820</name>
</gene>
<dbReference type="EMBL" id="BJFL01000087">
    <property type="protein sequence ID" value="GDY34049.1"/>
    <property type="molecule type" value="Genomic_DNA"/>
</dbReference>
<accession>A0A4D4JIE0</accession>
<organism evidence="1 2">
    <name type="scientific">Gandjariella thermophila</name>
    <dbReference type="NCBI Taxonomy" id="1931992"/>
    <lineage>
        <taxon>Bacteria</taxon>
        <taxon>Bacillati</taxon>
        <taxon>Actinomycetota</taxon>
        <taxon>Actinomycetes</taxon>
        <taxon>Pseudonocardiales</taxon>
        <taxon>Pseudonocardiaceae</taxon>
        <taxon>Gandjariella</taxon>
    </lineage>
</organism>
<keyword evidence="2" id="KW-1185">Reference proteome</keyword>
<evidence type="ECO:0000313" key="2">
    <source>
        <dbReference type="Proteomes" id="UP000298860"/>
    </source>
</evidence>
<reference evidence="2" key="1">
    <citation type="submission" date="2019-04" db="EMBL/GenBank/DDBJ databases">
        <title>Draft genome sequence of Pseudonocardiaceae bacterium SL3-2-4.</title>
        <authorList>
            <person name="Ningsih F."/>
            <person name="Yokota A."/>
            <person name="Sakai Y."/>
            <person name="Nanatani K."/>
            <person name="Yabe S."/>
            <person name="Oetari A."/>
            <person name="Sjamsuridzal W."/>
        </authorList>
    </citation>
    <scope>NUCLEOTIDE SEQUENCE [LARGE SCALE GENOMIC DNA]</scope>
    <source>
        <strain evidence="2">SL3-2-4</strain>
    </source>
</reference>
<sequence length="86" mass="9594">MSSVIESLPERYRAVVVEIVGQRDPALLSSLTTQQHPTQQEREAVEDLLADALSENFGPGHAPTERGTLIEHTIDAFLERWPIEAE</sequence>
<proteinExistence type="predicted"/>